<accession>A0A7D4Q7E8</accession>
<dbReference type="PANTHER" id="PTHR46796">
    <property type="entry name" value="HTH-TYPE TRANSCRIPTIONAL ACTIVATOR RHAS-RELATED"/>
    <property type="match status" value="1"/>
</dbReference>
<evidence type="ECO:0000313" key="5">
    <source>
        <dbReference type="EMBL" id="QKJ18959.1"/>
    </source>
</evidence>
<dbReference type="InterPro" id="IPR009057">
    <property type="entry name" value="Homeodomain-like_sf"/>
</dbReference>
<keyword evidence="2" id="KW-0238">DNA-binding</keyword>
<keyword evidence="1" id="KW-0805">Transcription regulation</keyword>
<gene>
    <name evidence="5" type="ORF">HQM25_05900</name>
</gene>
<dbReference type="EMBL" id="CP054038">
    <property type="protein sequence ID" value="QKJ18959.1"/>
    <property type="molecule type" value="Genomic_DNA"/>
</dbReference>
<sequence>MSLVAFHLSSVPVDDRPAFIDELALNSSVPFRAGARDSRRPVDIDHASAYLGDLEVVKTRFENWEGFRSARQARDSSEPRVIISAGADLQIEAGDAQLPRGSQTLVAYWSVSPWRVSTGVSGTSHIALTVPLAMLGLPYVLVRDQMGRDLGSSPFGRVIAAHIASLTSLGDVAPAQSAALVSPTIDLVRLTLAAAAGDEFAGREPLARTLGLRVLEVLRARAGDAQLTMQSVADELGVSRRSVFRALEQLGVSAEEWLREERLIRAAALMQVGVAHLAVGAVARQCGFADHSSFSRAFRRRFGCSPSEWTTLSEAERSGLAKRLVRSPLDAQDQP</sequence>
<dbReference type="Pfam" id="PF12833">
    <property type="entry name" value="HTH_18"/>
    <property type="match status" value="1"/>
</dbReference>
<dbReference type="AlphaFoldDB" id="A0A7D4Q7E8"/>
<dbReference type="InterPro" id="IPR020449">
    <property type="entry name" value="Tscrpt_reg_AraC-type_HTH"/>
</dbReference>
<evidence type="ECO:0000313" key="6">
    <source>
        <dbReference type="Proteomes" id="UP000502498"/>
    </source>
</evidence>
<reference evidence="5 6" key="1">
    <citation type="submission" date="2020-05" db="EMBL/GenBank/DDBJ databases">
        <title>Strain PA2F3 complete genome.</title>
        <authorList>
            <person name="Kim Y.-S."/>
            <person name="Kim S.-J."/>
            <person name="Jung H.-k."/>
            <person name="Kim S.-E."/>
            <person name="Kim K.-H."/>
        </authorList>
    </citation>
    <scope>NUCLEOTIDE SEQUENCE [LARGE SCALE GENOMIC DNA]</scope>
    <source>
        <strain evidence="5 6">PA2F3</strain>
    </source>
</reference>
<evidence type="ECO:0000256" key="3">
    <source>
        <dbReference type="ARBA" id="ARBA00023163"/>
    </source>
</evidence>
<dbReference type="InterPro" id="IPR050204">
    <property type="entry name" value="AraC_XylS_family_regulators"/>
</dbReference>
<evidence type="ECO:0000259" key="4">
    <source>
        <dbReference type="PROSITE" id="PS01124"/>
    </source>
</evidence>
<dbReference type="PRINTS" id="PR00032">
    <property type="entry name" value="HTHARAC"/>
</dbReference>
<dbReference type="InterPro" id="IPR018060">
    <property type="entry name" value="HTH_AraC"/>
</dbReference>
<evidence type="ECO:0000256" key="2">
    <source>
        <dbReference type="ARBA" id="ARBA00023125"/>
    </source>
</evidence>
<dbReference type="GO" id="GO:0003700">
    <property type="term" value="F:DNA-binding transcription factor activity"/>
    <property type="evidence" value="ECO:0007669"/>
    <property type="project" value="InterPro"/>
</dbReference>
<organism evidence="5 6">
    <name type="scientific">Microbacterium hominis</name>
    <dbReference type="NCBI Taxonomy" id="162426"/>
    <lineage>
        <taxon>Bacteria</taxon>
        <taxon>Bacillati</taxon>
        <taxon>Actinomycetota</taxon>
        <taxon>Actinomycetes</taxon>
        <taxon>Micrococcales</taxon>
        <taxon>Microbacteriaceae</taxon>
        <taxon>Microbacterium</taxon>
    </lineage>
</organism>
<dbReference type="PROSITE" id="PS00041">
    <property type="entry name" value="HTH_ARAC_FAMILY_1"/>
    <property type="match status" value="1"/>
</dbReference>
<proteinExistence type="predicted"/>
<dbReference type="RefSeq" id="WP_172989400.1">
    <property type="nucleotide sequence ID" value="NZ_CP054038.1"/>
</dbReference>
<dbReference type="SUPFAM" id="SSF46689">
    <property type="entry name" value="Homeodomain-like"/>
    <property type="match status" value="1"/>
</dbReference>
<dbReference type="InterPro" id="IPR018062">
    <property type="entry name" value="HTH_AraC-typ_CS"/>
</dbReference>
<name>A0A7D4Q7E8_9MICO</name>
<dbReference type="Gene3D" id="1.10.10.60">
    <property type="entry name" value="Homeodomain-like"/>
    <property type="match status" value="1"/>
</dbReference>
<dbReference type="Proteomes" id="UP000502498">
    <property type="component" value="Chromosome"/>
</dbReference>
<feature type="domain" description="HTH araC/xylS-type" evidence="4">
    <location>
        <begin position="212"/>
        <end position="312"/>
    </location>
</feature>
<dbReference type="SMART" id="SM00342">
    <property type="entry name" value="HTH_ARAC"/>
    <property type="match status" value="1"/>
</dbReference>
<dbReference type="PROSITE" id="PS01124">
    <property type="entry name" value="HTH_ARAC_FAMILY_2"/>
    <property type="match status" value="1"/>
</dbReference>
<protein>
    <submittedName>
        <fullName evidence="5">Helix-turn-helix transcriptional regulator</fullName>
    </submittedName>
</protein>
<dbReference type="GO" id="GO:0043565">
    <property type="term" value="F:sequence-specific DNA binding"/>
    <property type="evidence" value="ECO:0007669"/>
    <property type="project" value="InterPro"/>
</dbReference>
<evidence type="ECO:0000256" key="1">
    <source>
        <dbReference type="ARBA" id="ARBA00023015"/>
    </source>
</evidence>
<keyword evidence="3" id="KW-0804">Transcription</keyword>